<feature type="region of interest" description="Disordered" evidence="1">
    <location>
        <begin position="50"/>
        <end position="71"/>
    </location>
</feature>
<protein>
    <submittedName>
        <fullName evidence="3">Uncharacterized protein</fullName>
    </submittedName>
</protein>
<dbReference type="Proteomes" id="UP000053864">
    <property type="component" value="Unassembled WGS sequence"/>
</dbReference>
<sequence length="112" mass="12454">MGALMNSMPQVVYPLSLRSKHGLLAKQGNFACLEDDGSRNVNGQYECQQTPVASNNKATSKHQHKRPGSKVNLWDDDVITTARIPKDKIIMENLISQGGTPQERRPRQQLLG</sequence>
<dbReference type="AlphaFoldDB" id="W2JQW2"/>
<accession>W2JQW2</accession>
<reference evidence="3 4" key="2">
    <citation type="submission" date="2013-11" db="EMBL/GenBank/DDBJ databases">
        <title>The Genome Sequence of Phytophthora parasitica CJ05E6.</title>
        <authorList>
            <consortium name="The Broad Institute Genomics Platform"/>
            <person name="Russ C."/>
            <person name="Tyler B."/>
            <person name="Panabieres F."/>
            <person name="Shan W."/>
            <person name="Tripathy S."/>
            <person name="Grunwald N."/>
            <person name="Machado M."/>
            <person name="Johnson C.S."/>
            <person name="Arredondo F."/>
            <person name="Hong C."/>
            <person name="Coffey M."/>
            <person name="Young S.K."/>
            <person name="Zeng Q."/>
            <person name="Gargeya S."/>
            <person name="Fitzgerald M."/>
            <person name="Abouelleil A."/>
            <person name="Alvarado L."/>
            <person name="Chapman S.B."/>
            <person name="Gainer-Dewar J."/>
            <person name="Goldberg J."/>
            <person name="Griggs A."/>
            <person name="Gujja S."/>
            <person name="Hansen M."/>
            <person name="Howarth C."/>
            <person name="Imamovic A."/>
            <person name="Ireland A."/>
            <person name="Larimer J."/>
            <person name="McCowan C."/>
            <person name="Murphy C."/>
            <person name="Pearson M."/>
            <person name="Poon T.W."/>
            <person name="Priest M."/>
            <person name="Roberts A."/>
            <person name="Saif S."/>
            <person name="Shea T."/>
            <person name="Sykes S."/>
            <person name="Wortman J."/>
            <person name="Nusbaum C."/>
            <person name="Birren B."/>
        </authorList>
    </citation>
    <scope>NUCLEOTIDE SEQUENCE [LARGE SCALE GENOMIC DNA]</scope>
    <source>
        <strain evidence="3 4">CJ05E6</strain>
    </source>
</reference>
<evidence type="ECO:0000313" key="2">
    <source>
        <dbReference type="EMBL" id="ETK95413.1"/>
    </source>
</evidence>
<feature type="region of interest" description="Disordered" evidence="1">
    <location>
        <begin position="93"/>
        <end position="112"/>
    </location>
</feature>
<dbReference type="EMBL" id="KI670802">
    <property type="protein sequence ID" value="ETL48800.1"/>
    <property type="molecule type" value="Genomic_DNA"/>
</dbReference>
<dbReference type="EMBL" id="KI684327">
    <property type="protein sequence ID" value="ETK95413.1"/>
    <property type="molecule type" value="Genomic_DNA"/>
</dbReference>
<evidence type="ECO:0000313" key="3">
    <source>
        <dbReference type="EMBL" id="ETL48800.1"/>
    </source>
</evidence>
<dbReference type="Proteomes" id="UP000053236">
    <property type="component" value="Unassembled WGS sequence"/>
</dbReference>
<feature type="compositionally biased region" description="Basic residues" evidence="1">
    <location>
        <begin position="59"/>
        <end position="68"/>
    </location>
</feature>
<gene>
    <name evidence="2" type="ORF">L915_01655</name>
    <name evidence="3" type="ORF">L916_01630</name>
</gene>
<proteinExistence type="predicted"/>
<reference evidence="2" key="1">
    <citation type="submission" date="2013-11" db="EMBL/GenBank/DDBJ databases">
        <title>The Genome Sequence of Phytophthora parasitica CJ02B3.</title>
        <authorList>
            <consortium name="The Broad Institute Genomics Platform"/>
            <person name="Russ C."/>
            <person name="Tyler B."/>
            <person name="Panabieres F."/>
            <person name="Shan W."/>
            <person name="Tripathy S."/>
            <person name="Grunwald N."/>
            <person name="Machado M."/>
            <person name="Johnson C.S."/>
            <person name="Arredondo F."/>
            <person name="Hong C."/>
            <person name="Coffey M."/>
            <person name="Young S.K."/>
            <person name="Zeng Q."/>
            <person name="Gargeya S."/>
            <person name="Fitzgerald M."/>
            <person name="Abouelleil A."/>
            <person name="Alvarado L."/>
            <person name="Chapman S.B."/>
            <person name="Gainer-Dewar J."/>
            <person name="Goldberg J."/>
            <person name="Griggs A."/>
            <person name="Gujja S."/>
            <person name="Hansen M."/>
            <person name="Howarth C."/>
            <person name="Imamovic A."/>
            <person name="Ireland A."/>
            <person name="Larimer J."/>
            <person name="McCowan C."/>
            <person name="Murphy C."/>
            <person name="Pearson M."/>
            <person name="Poon T.W."/>
            <person name="Priest M."/>
            <person name="Roberts A."/>
            <person name="Saif S."/>
            <person name="Shea T."/>
            <person name="Sykes S."/>
            <person name="Wortman J."/>
            <person name="Nusbaum C."/>
            <person name="Birren B."/>
        </authorList>
    </citation>
    <scope>NUCLEOTIDE SEQUENCE [LARGE SCALE GENOMIC DNA]</scope>
    <source>
        <strain evidence="2">CJ02B3</strain>
    </source>
</reference>
<evidence type="ECO:0000313" key="4">
    <source>
        <dbReference type="Proteomes" id="UP000053864"/>
    </source>
</evidence>
<name>W2JQW2_PHYNI</name>
<evidence type="ECO:0000256" key="1">
    <source>
        <dbReference type="SAM" id="MobiDB-lite"/>
    </source>
</evidence>
<organism evidence="3 4">
    <name type="scientific">Phytophthora nicotianae</name>
    <name type="common">Potato buckeye rot agent</name>
    <name type="synonym">Phytophthora parasitica</name>
    <dbReference type="NCBI Taxonomy" id="4792"/>
    <lineage>
        <taxon>Eukaryota</taxon>
        <taxon>Sar</taxon>
        <taxon>Stramenopiles</taxon>
        <taxon>Oomycota</taxon>
        <taxon>Peronosporomycetes</taxon>
        <taxon>Peronosporales</taxon>
        <taxon>Peronosporaceae</taxon>
        <taxon>Phytophthora</taxon>
    </lineage>
</organism>